<feature type="transmembrane region" description="Helical" evidence="1">
    <location>
        <begin position="86"/>
        <end position="106"/>
    </location>
</feature>
<name>A0ABS6TCM6_9ENTE</name>
<evidence type="ECO:0000313" key="3">
    <source>
        <dbReference type="Proteomes" id="UP000774130"/>
    </source>
</evidence>
<dbReference type="RefSeq" id="WP_218325690.1">
    <property type="nucleotide sequence ID" value="NZ_JAHUZB010000003.1"/>
</dbReference>
<keyword evidence="3" id="KW-1185">Reference proteome</keyword>
<feature type="transmembrane region" description="Helical" evidence="1">
    <location>
        <begin position="6"/>
        <end position="26"/>
    </location>
</feature>
<keyword evidence="1" id="KW-0472">Membrane</keyword>
<dbReference type="EMBL" id="JAHUZB010000003">
    <property type="protein sequence ID" value="MBV7390632.1"/>
    <property type="molecule type" value="Genomic_DNA"/>
</dbReference>
<dbReference type="Proteomes" id="UP000774130">
    <property type="component" value="Unassembled WGS sequence"/>
</dbReference>
<evidence type="ECO:0000313" key="2">
    <source>
        <dbReference type="EMBL" id="MBV7390632.1"/>
    </source>
</evidence>
<keyword evidence="1" id="KW-1133">Transmembrane helix</keyword>
<organism evidence="2 3">
    <name type="scientific">Enterococcus alishanensis</name>
    <dbReference type="NCBI Taxonomy" id="1303817"/>
    <lineage>
        <taxon>Bacteria</taxon>
        <taxon>Bacillati</taxon>
        <taxon>Bacillota</taxon>
        <taxon>Bacilli</taxon>
        <taxon>Lactobacillales</taxon>
        <taxon>Enterococcaceae</taxon>
        <taxon>Enterococcus</taxon>
    </lineage>
</organism>
<feature type="transmembrane region" description="Helical" evidence="1">
    <location>
        <begin position="62"/>
        <end position="80"/>
    </location>
</feature>
<reference evidence="2 3" key="1">
    <citation type="submission" date="2021-06" db="EMBL/GenBank/DDBJ databases">
        <title>Enterococcus alishanensis sp. nov., a novel lactic acid bacterium isolated from fresh coffee beans.</title>
        <authorList>
            <person name="Chen Y.-S."/>
        </authorList>
    </citation>
    <scope>NUCLEOTIDE SEQUENCE [LARGE SCALE GENOMIC DNA]</scope>
    <source>
        <strain evidence="2 3">ALS3</strain>
    </source>
</reference>
<gene>
    <name evidence="2" type="ORF">KUA55_08070</name>
</gene>
<comment type="caution">
    <text evidence="2">The sequence shown here is derived from an EMBL/GenBank/DDBJ whole genome shotgun (WGS) entry which is preliminary data.</text>
</comment>
<dbReference type="Pfam" id="PF13630">
    <property type="entry name" value="SdpI"/>
    <property type="match status" value="1"/>
</dbReference>
<dbReference type="InterPro" id="IPR025962">
    <property type="entry name" value="SdpI/YhfL"/>
</dbReference>
<sequence>MLLTFFTFFPTIIFLIILPIQSSYLAKNDHYRIQSLQGFRSTKSVKNSKNWQQAQLAVKRSSLVLGLLQLILTLVLLFLLHFNNVLVLWLILLSLTLLLIFQFFYVNHKLN</sequence>
<keyword evidence="1" id="KW-0812">Transmembrane</keyword>
<proteinExistence type="predicted"/>
<accession>A0ABS6TCM6</accession>
<evidence type="ECO:0000256" key="1">
    <source>
        <dbReference type="SAM" id="Phobius"/>
    </source>
</evidence>
<protein>
    <submittedName>
        <fullName evidence="2">SdpI family protein</fullName>
    </submittedName>
</protein>